<keyword evidence="5" id="KW-1185">Reference proteome</keyword>
<dbReference type="GO" id="GO:0005768">
    <property type="term" value="C:endosome"/>
    <property type="evidence" value="ECO:0007669"/>
    <property type="project" value="TreeGrafter"/>
</dbReference>
<dbReference type="Pfam" id="PF03807">
    <property type="entry name" value="F420_oxidored"/>
    <property type="match status" value="1"/>
</dbReference>
<evidence type="ECO:0000256" key="1">
    <source>
        <dbReference type="ARBA" id="ARBA00023002"/>
    </source>
</evidence>
<dbReference type="InterPro" id="IPR036291">
    <property type="entry name" value="NAD(P)-bd_dom_sf"/>
</dbReference>
<dbReference type="GO" id="GO:0015677">
    <property type="term" value="P:copper ion import"/>
    <property type="evidence" value="ECO:0007669"/>
    <property type="project" value="TreeGrafter"/>
</dbReference>
<evidence type="ECO:0000256" key="2">
    <source>
        <dbReference type="SAM" id="Phobius"/>
    </source>
</evidence>
<dbReference type="AlphaFoldDB" id="A0A8C6SAM7"/>
<dbReference type="PANTHER" id="PTHR14239:SF8">
    <property type="entry name" value="METALLOREDUCTASE STEAP3"/>
    <property type="match status" value="1"/>
</dbReference>
<evidence type="ECO:0000313" key="5">
    <source>
        <dbReference type="Proteomes" id="UP000694523"/>
    </source>
</evidence>
<dbReference type="Ensembl" id="ENSNMLT00000004667.1">
    <property type="protein sequence ID" value="ENSNMLP00000004067.1"/>
    <property type="gene ID" value="ENSNMLG00000003000.1"/>
</dbReference>
<dbReference type="GO" id="GO:0008823">
    <property type="term" value="F:cupric reductase (NADH) activity"/>
    <property type="evidence" value="ECO:0007669"/>
    <property type="project" value="TreeGrafter"/>
</dbReference>
<organism evidence="4 5">
    <name type="scientific">Neogobius melanostomus</name>
    <name type="common">round goby</name>
    <dbReference type="NCBI Taxonomy" id="47308"/>
    <lineage>
        <taxon>Eukaryota</taxon>
        <taxon>Metazoa</taxon>
        <taxon>Chordata</taxon>
        <taxon>Craniata</taxon>
        <taxon>Vertebrata</taxon>
        <taxon>Euteleostomi</taxon>
        <taxon>Actinopterygii</taxon>
        <taxon>Neopterygii</taxon>
        <taxon>Teleostei</taxon>
        <taxon>Neoteleostei</taxon>
        <taxon>Acanthomorphata</taxon>
        <taxon>Gobiaria</taxon>
        <taxon>Gobiiformes</taxon>
        <taxon>Gobioidei</taxon>
        <taxon>Gobiidae</taxon>
        <taxon>Benthophilinae</taxon>
        <taxon>Neogobiini</taxon>
        <taxon>Neogobius</taxon>
    </lineage>
</organism>
<keyword evidence="2" id="KW-1133">Transmembrane helix</keyword>
<dbReference type="PANTHER" id="PTHR14239">
    <property type="entry name" value="DUDULIN-RELATED"/>
    <property type="match status" value="1"/>
</dbReference>
<name>A0A8C6SAM7_9GOBI</name>
<dbReference type="Proteomes" id="UP000694523">
    <property type="component" value="Unplaced"/>
</dbReference>
<dbReference type="Gene3D" id="3.40.50.720">
    <property type="entry name" value="NAD(P)-binding Rossmann-like Domain"/>
    <property type="match status" value="1"/>
</dbReference>
<dbReference type="InterPro" id="IPR028939">
    <property type="entry name" value="P5C_Rdtase_cat_N"/>
</dbReference>
<feature type="transmembrane region" description="Helical" evidence="2">
    <location>
        <begin position="228"/>
        <end position="259"/>
    </location>
</feature>
<accession>A0A8C6SAM7</accession>
<reference evidence="4" key="1">
    <citation type="submission" date="2025-08" db="UniProtKB">
        <authorList>
            <consortium name="Ensembl"/>
        </authorList>
    </citation>
    <scope>IDENTIFICATION</scope>
</reference>
<feature type="transmembrane region" description="Helical" evidence="2">
    <location>
        <begin position="187"/>
        <end position="207"/>
    </location>
</feature>
<feature type="domain" description="Pyrroline-5-carboxylate reductase catalytic N-terminal" evidence="3">
    <location>
        <begin position="22"/>
        <end position="107"/>
    </location>
</feature>
<sequence>HFKTCSLHVYAPSLTEPGRPLVGILGTGDFSRSLARRLIASGYQVVVGSRSPKRSAALFPEEAEVVSQLEAASQADLLFVALFPEHYSTLAELKQTLAGKTLVDVSNLADLFPESAVVKGFNTISAWTLQSGPRDGSRQVFLCSNSGPAKASVCRLCRRMGFIPVDMGVLSASLDVENMPLHLFPSWRLPVLLSLALFALFYLYNFIRDVLHPYLTAGKSAFYKMPIELVNVTLPCAALVLLTLVYVPGLCAAFLQLRWGTKYRRFPSCLDKWLTQRKQLGLCGFLCAVLHMIYSLCLPMRKSARYKLMTAAFKQVYINKLFFFFCLSRVHILQFSFNQK</sequence>
<keyword evidence="1" id="KW-0560">Oxidoreductase</keyword>
<dbReference type="GO" id="GO:0052851">
    <property type="term" value="F:ferric-chelate reductase (NADPH) activity"/>
    <property type="evidence" value="ECO:0007669"/>
    <property type="project" value="TreeGrafter"/>
</dbReference>
<keyword evidence="2" id="KW-0812">Transmembrane</keyword>
<keyword evidence="2" id="KW-0472">Membrane</keyword>
<evidence type="ECO:0000259" key="3">
    <source>
        <dbReference type="Pfam" id="PF03807"/>
    </source>
</evidence>
<dbReference type="SUPFAM" id="SSF51735">
    <property type="entry name" value="NAD(P)-binding Rossmann-fold domains"/>
    <property type="match status" value="1"/>
</dbReference>
<feature type="transmembrane region" description="Helical" evidence="2">
    <location>
        <begin position="317"/>
        <end position="337"/>
    </location>
</feature>
<reference evidence="4" key="2">
    <citation type="submission" date="2025-09" db="UniProtKB">
        <authorList>
            <consortium name="Ensembl"/>
        </authorList>
    </citation>
    <scope>IDENTIFICATION</scope>
</reference>
<protein>
    <submittedName>
        <fullName evidence="4">STEAP3 metalloreductase</fullName>
    </submittedName>
</protein>
<evidence type="ECO:0000313" key="4">
    <source>
        <dbReference type="Ensembl" id="ENSNMLP00000004067.1"/>
    </source>
</evidence>
<feature type="transmembrane region" description="Helical" evidence="2">
    <location>
        <begin position="279"/>
        <end position="297"/>
    </location>
</feature>
<dbReference type="InterPro" id="IPR051267">
    <property type="entry name" value="STEAP_metalloreductase"/>
</dbReference>
<dbReference type="GO" id="GO:0005886">
    <property type="term" value="C:plasma membrane"/>
    <property type="evidence" value="ECO:0007669"/>
    <property type="project" value="TreeGrafter"/>
</dbReference>
<proteinExistence type="predicted"/>